<name>A0A5B0PX27_PUCGR</name>
<gene>
    <name evidence="1" type="ORF">PGT21_004602</name>
</gene>
<dbReference type="AlphaFoldDB" id="A0A5B0PX27"/>
<protein>
    <submittedName>
        <fullName evidence="1">Uncharacterized protein</fullName>
    </submittedName>
</protein>
<organism evidence="1 2">
    <name type="scientific">Puccinia graminis f. sp. tritici</name>
    <dbReference type="NCBI Taxonomy" id="56615"/>
    <lineage>
        <taxon>Eukaryota</taxon>
        <taxon>Fungi</taxon>
        <taxon>Dikarya</taxon>
        <taxon>Basidiomycota</taxon>
        <taxon>Pucciniomycotina</taxon>
        <taxon>Pucciniomycetes</taxon>
        <taxon>Pucciniales</taxon>
        <taxon>Pucciniaceae</taxon>
        <taxon>Puccinia</taxon>
    </lineage>
</organism>
<evidence type="ECO:0000313" key="2">
    <source>
        <dbReference type="Proteomes" id="UP000324748"/>
    </source>
</evidence>
<dbReference type="EMBL" id="VSWC01000040">
    <property type="protein sequence ID" value="KAA1105369.1"/>
    <property type="molecule type" value="Genomic_DNA"/>
</dbReference>
<proteinExistence type="predicted"/>
<reference evidence="1 2" key="1">
    <citation type="submission" date="2019-05" db="EMBL/GenBank/DDBJ databases">
        <title>Emergence of the Ug99 lineage of the wheat stem rust pathogen through somatic hybridization.</title>
        <authorList>
            <person name="Li F."/>
            <person name="Upadhyaya N.M."/>
            <person name="Sperschneider J."/>
            <person name="Matny O."/>
            <person name="Nguyen-Phuc H."/>
            <person name="Mago R."/>
            <person name="Raley C."/>
            <person name="Miller M.E."/>
            <person name="Silverstein K.A.T."/>
            <person name="Henningsen E."/>
            <person name="Hirsch C.D."/>
            <person name="Visser B."/>
            <person name="Pretorius Z.A."/>
            <person name="Steffenson B.J."/>
            <person name="Schwessinger B."/>
            <person name="Dodds P.N."/>
            <person name="Figueroa M."/>
        </authorList>
    </citation>
    <scope>NUCLEOTIDE SEQUENCE [LARGE SCALE GENOMIC DNA]</scope>
    <source>
        <strain evidence="1">21-0</strain>
    </source>
</reference>
<dbReference type="Proteomes" id="UP000324748">
    <property type="component" value="Unassembled WGS sequence"/>
</dbReference>
<evidence type="ECO:0000313" key="1">
    <source>
        <dbReference type="EMBL" id="KAA1105369.1"/>
    </source>
</evidence>
<keyword evidence="2" id="KW-1185">Reference proteome</keyword>
<comment type="caution">
    <text evidence="1">The sequence shown here is derived from an EMBL/GenBank/DDBJ whole genome shotgun (WGS) entry which is preliminary data.</text>
</comment>
<accession>A0A5B0PX27</accession>
<sequence length="102" mass="10874">MKNVPKVVAGNQQVDCAARCNLSFYKKVCSDVVQTRNLVIRDAVASVGEPARIEMRFLFFQNTVNPNLTKSLLAVDPMACPKGPSAGGSLRDGVPPPTEGLG</sequence>